<sequence length="96" mass="10972">MISKEDVKKITDLARLRLSEEEIAKMQKDLAEILEYINLLNKADVSLVKASFGSKNKENFLRPDKVQSISEGTRQDILGQFSEKQGDYLKVKKILT</sequence>
<dbReference type="GO" id="GO:0050566">
    <property type="term" value="F:asparaginyl-tRNA synthase (glutamine-hydrolyzing) activity"/>
    <property type="evidence" value="ECO:0007669"/>
    <property type="project" value="RHEA"/>
</dbReference>
<evidence type="ECO:0000313" key="2">
    <source>
        <dbReference type="EMBL" id="PIR90491.1"/>
    </source>
</evidence>
<dbReference type="NCBIfam" id="TIGR00135">
    <property type="entry name" value="gatC"/>
    <property type="match status" value="1"/>
</dbReference>
<evidence type="ECO:0000256" key="1">
    <source>
        <dbReference type="HAMAP-Rule" id="MF_00122"/>
    </source>
</evidence>
<dbReference type="GO" id="GO:0006412">
    <property type="term" value="P:translation"/>
    <property type="evidence" value="ECO:0007669"/>
    <property type="project" value="UniProtKB-UniRule"/>
</dbReference>
<comment type="catalytic activity">
    <reaction evidence="1">
        <text>L-glutamyl-tRNA(Gln) + L-glutamine + ATP + H2O = L-glutaminyl-tRNA(Gln) + L-glutamate + ADP + phosphate + H(+)</text>
        <dbReference type="Rhea" id="RHEA:17521"/>
        <dbReference type="Rhea" id="RHEA-COMP:9681"/>
        <dbReference type="Rhea" id="RHEA-COMP:9684"/>
        <dbReference type="ChEBI" id="CHEBI:15377"/>
        <dbReference type="ChEBI" id="CHEBI:15378"/>
        <dbReference type="ChEBI" id="CHEBI:29985"/>
        <dbReference type="ChEBI" id="CHEBI:30616"/>
        <dbReference type="ChEBI" id="CHEBI:43474"/>
        <dbReference type="ChEBI" id="CHEBI:58359"/>
        <dbReference type="ChEBI" id="CHEBI:78520"/>
        <dbReference type="ChEBI" id="CHEBI:78521"/>
        <dbReference type="ChEBI" id="CHEBI:456216"/>
    </reaction>
</comment>
<dbReference type="GO" id="GO:0050567">
    <property type="term" value="F:glutaminyl-tRNA synthase (glutamine-hydrolyzing) activity"/>
    <property type="evidence" value="ECO:0007669"/>
    <property type="project" value="UniProtKB-UniRule"/>
</dbReference>
<dbReference type="Pfam" id="PF02686">
    <property type="entry name" value="GatC"/>
    <property type="match status" value="1"/>
</dbReference>
<gene>
    <name evidence="1" type="primary">gatC</name>
    <name evidence="2" type="ORF">COU05_01765</name>
</gene>
<dbReference type="EC" id="6.3.5.-" evidence="1"/>
<dbReference type="Gene3D" id="1.10.20.60">
    <property type="entry name" value="Glu-tRNAGln amidotransferase C subunit, N-terminal domain"/>
    <property type="match status" value="1"/>
</dbReference>
<keyword evidence="1" id="KW-0547">Nucleotide-binding</keyword>
<proteinExistence type="inferred from homology"/>
<comment type="subunit">
    <text evidence="1">Heterotrimer of A, B and C subunits.</text>
</comment>
<name>A0A2H0UUI5_9BACT</name>
<comment type="similarity">
    <text evidence="1">Belongs to the GatC family.</text>
</comment>
<dbReference type="AlphaFoldDB" id="A0A2H0UUI5"/>
<keyword evidence="1" id="KW-0648">Protein biosynthesis</keyword>
<evidence type="ECO:0000313" key="3">
    <source>
        <dbReference type="Proteomes" id="UP000230132"/>
    </source>
</evidence>
<organism evidence="2 3">
    <name type="scientific">bacterium (Candidatus Gribaldobacteria) CG10_big_fil_rev_8_21_14_0_10_37_21</name>
    <dbReference type="NCBI Taxonomy" id="2014275"/>
    <lineage>
        <taxon>Bacteria</taxon>
        <taxon>Candidatus Gribaldobacteria</taxon>
    </lineage>
</organism>
<comment type="function">
    <text evidence="1">Allows the formation of correctly charged Asn-tRNA(Asn) or Gln-tRNA(Gln) through the transamidation of misacylated Asp-tRNA(Asn) or Glu-tRNA(Gln) in organisms which lack either or both of asparaginyl-tRNA or glutaminyl-tRNA synthetases. The reaction takes place in the presence of glutamine and ATP through an activated phospho-Asp-tRNA(Asn) or phospho-Glu-tRNA(Gln).</text>
</comment>
<protein>
    <recommendedName>
        <fullName evidence="1">Aspartyl/glutamyl-tRNA(Asn/Gln) amidotransferase subunit C</fullName>
        <shortName evidence="1">Asp/Glu-ADT subunit C</shortName>
        <ecNumber evidence="1">6.3.5.-</ecNumber>
    </recommendedName>
</protein>
<keyword evidence="1" id="KW-0067">ATP-binding</keyword>
<dbReference type="Proteomes" id="UP000230132">
    <property type="component" value="Unassembled WGS sequence"/>
</dbReference>
<dbReference type="GO" id="GO:0006450">
    <property type="term" value="P:regulation of translational fidelity"/>
    <property type="evidence" value="ECO:0007669"/>
    <property type="project" value="InterPro"/>
</dbReference>
<keyword evidence="1" id="KW-0436">Ligase</keyword>
<reference evidence="3" key="1">
    <citation type="submission" date="2017-09" db="EMBL/GenBank/DDBJ databases">
        <title>Depth-based differentiation of microbial function through sediment-hosted aquifers and enrichment of novel symbionts in the deep terrestrial subsurface.</title>
        <authorList>
            <person name="Probst A.J."/>
            <person name="Ladd B."/>
            <person name="Jarett J.K."/>
            <person name="Geller-Mcgrath D.E."/>
            <person name="Sieber C.M.K."/>
            <person name="Emerson J.B."/>
            <person name="Anantharaman K."/>
            <person name="Thomas B.C."/>
            <person name="Malmstrom R."/>
            <person name="Stieglmeier M."/>
            <person name="Klingl A."/>
            <person name="Woyke T."/>
            <person name="Ryan C.M."/>
            <person name="Banfield J.F."/>
        </authorList>
    </citation>
    <scope>NUCLEOTIDE SEQUENCE [LARGE SCALE GENOMIC DNA]</scope>
</reference>
<comment type="caution">
    <text evidence="2">The sequence shown here is derived from an EMBL/GenBank/DDBJ whole genome shotgun (WGS) entry which is preliminary data.</text>
</comment>
<dbReference type="InterPro" id="IPR003837">
    <property type="entry name" value="GatC"/>
</dbReference>
<dbReference type="InterPro" id="IPR036113">
    <property type="entry name" value="Asp/Glu-ADT_sf_sub_c"/>
</dbReference>
<dbReference type="GO" id="GO:0005524">
    <property type="term" value="F:ATP binding"/>
    <property type="evidence" value="ECO:0007669"/>
    <property type="project" value="UniProtKB-KW"/>
</dbReference>
<dbReference type="HAMAP" id="MF_00122">
    <property type="entry name" value="GatC"/>
    <property type="match status" value="1"/>
</dbReference>
<dbReference type="SUPFAM" id="SSF141000">
    <property type="entry name" value="Glu-tRNAGln amidotransferase C subunit"/>
    <property type="match status" value="1"/>
</dbReference>
<comment type="catalytic activity">
    <reaction evidence="1">
        <text>L-aspartyl-tRNA(Asn) + L-glutamine + ATP + H2O = L-asparaginyl-tRNA(Asn) + L-glutamate + ADP + phosphate + 2 H(+)</text>
        <dbReference type="Rhea" id="RHEA:14513"/>
        <dbReference type="Rhea" id="RHEA-COMP:9674"/>
        <dbReference type="Rhea" id="RHEA-COMP:9677"/>
        <dbReference type="ChEBI" id="CHEBI:15377"/>
        <dbReference type="ChEBI" id="CHEBI:15378"/>
        <dbReference type="ChEBI" id="CHEBI:29985"/>
        <dbReference type="ChEBI" id="CHEBI:30616"/>
        <dbReference type="ChEBI" id="CHEBI:43474"/>
        <dbReference type="ChEBI" id="CHEBI:58359"/>
        <dbReference type="ChEBI" id="CHEBI:78515"/>
        <dbReference type="ChEBI" id="CHEBI:78516"/>
        <dbReference type="ChEBI" id="CHEBI:456216"/>
    </reaction>
</comment>
<dbReference type="EMBL" id="PFAX01000019">
    <property type="protein sequence ID" value="PIR90491.1"/>
    <property type="molecule type" value="Genomic_DNA"/>
</dbReference>
<accession>A0A2H0UUI5</accession>